<sequence length="97" mass="10408">MAQTSVTRKRPCRQCGGRYYAGHVNPVAALVAVLAFLGGVGMTVMQSGFLRVLSHGGTPPVDRIFTNIHWAVAGVVVAIVVAMVGHRYRCINCDTPR</sequence>
<keyword evidence="1" id="KW-0812">Transmembrane</keyword>
<evidence type="ECO:0000313" key="3">
    <source>
        <dbReference type="Proteomes" id="UP001428817"/>
    </source>
</evidence>
<dbReference type="EMBL" id="BAABJP010000007">
    <property type="protein sequence ID" value="GAA5152620.1"/>
    <property type="molecule type" value="Genomic_DNA"/>
</dbReference>
<feature type="transmembrane region" description="Helical" evidence="1">
    <location>
        <begin position="20"/>
        <end position="44"/>
    </location>
</feature>
<gene>
    <name evidence="2" type="ORF">GCM10023321_21650</name>
</gene>
<reference evidence="3" key="1">
    <citation type="journal article" date="2019" name="Int. J. Syst. Evol. Microbiol.">
        <title>The Global Catalogue of Microorganisms (GCM) 10K type strain sequencing project: providing services to taxonomists for standard genome sequencing and annotation.</title>
        <authorList>
            <consortium name="The Broad Institute Genomics Platform"/>
            <consortium name="The Broad Institute Genome Sequencing Center for Infectious Disease"/>
            <person name="Wu L."/>
            <person name="Ma J."/>
        </authorList>
    </citation>
    <scope>NUCLEOTIDE SEQUENCE [LARGE SCALE GENOMIC DNA]</scope>
    <source>
        <strain evidence="3">JCM 18303</strain>
    </source>
</reference>
<feature type="transmembrane region" description="Helical" evidence="1">
    <location>
        <begin position="64"/>
        <end position="84"/>
    </location>
</feature>
<dbReference type="Proteomes" id="UP001428817">
    <property type="component" value="Unassembled WGS sequence"/>
</dbReference>
<dbReference type="RefSeq" id="WP_185066420.1">
    <property type="nucleotide sequence ID" value="NZ_BAABJP010000007.1"/>
</dbReference>
<organism evidence="2 3">
    <name type="scientific">Pseudonocardia eucalypti</name>
    <dbReference type="NCBI Taxonomy" id="648755"/>
    <lineage>
        <taxon>Bacteria</taxon>
        <taxon>Bacillati</taxon>
        <taxon>Actinomycetota</taxon>
        <taxon>Actinomycetes</taxon>
        <taxon>Pseudonocardiales</taxon>
        <taxon>Pseudonocardiaceae</taxon>
        <taxon>Pseudonocardia</taxon>
    </lineage>
</organism>
<keyword evidence="3" id="KW-1185">Reference proteome</keyword>
<comment type="caution">
    <text evidence="2">The sequence shown here is derived from an EMBL/GenBank/DDBJ whole genome shotgun (WGS) entry which is preliminary data.</text>
</comment>
<protein>
    <submittedName>
        <fullName evidence="2">Uncharacterized protein</fullName>
    </submittedName>
</protein>
<evidence type="ECO:0000256" key="1">
    <source>
        <dbReference type="SAM" id="Phobius"/>
    </source>
</evidence>
<evidence type="ECO:0000313" key="2">
    <source>
        <dbReference type="EMBL" id="GAA5152620.1"/>
    </source>
</evidence>
<name>A0ABP9PWF6_9PSEU</name>
<accession>A0ABP9PWF6</accession>
<keyword evidence="1" id="KW-1133">Transmembrane helix</keyword>
<proteinExistence type="predicted"/>
<keyword evidence="1" id="KW-0472">Membrane</keyword>